<protein>
    <submittedName>
        <fullName evidence="1">Unannotated protein</fullName>
    </submittedName>
</protein>
<evidence type="ECO:0000313" key="1">
    <source>
        <dbReference type="EMBL" id="CAB4753073.1"/>
    </source>
</evidence>
<dbReference type="AlphaFoldDB" id="A0A6J6U387"/>
<dbReference type="EMBL" id="CAEZYW010000239">
    <property type="protein sequence ID" value="CAB4753073.1"/>
    <property type="molecule type" value="Genomic_DNA"/>
</dbReference>
<proteinExistence type="predicted"/>
<gene>
    <name evidence="1" type="ORF">UFOPK2786_01397</name>
</gene>
<name>A0A6J6U387_9ZZZZ</name>
<sequence length="89" mass="9247">MQLLGEHLEMILGDLGEGERSEVGVAELEHARPQGEQPPIGRHVAEVLEGDEEPAGGGAGHARLAGDLGECLARPLAGEGPDDVETAFE</sequence>
<organism evidence="1">
    <name type="scientific">freshwater metagenome</name>
    <dbReference type="NCBI Taxonomy" id="449393"/>
    <lineage>
        <taxon>unclassified sequences</taxon>
        <taxon>metagenomes</taxon>
        <taxon>ecological metagenomes</taxon>
    </lineage>
</organism>
<reference evidence="1" key="1">
    <citation type="submission" date="2020-05" db="EMBL/GenBank/DDBJ databases">
        <authorList>
            <person name="Chiriac C."/>
            <person name="Salcher M."/>
            <person name="Ghai R."/>
            <person name="Kavagutti S V."/>
        </authorList>
    </citation>
    <scope>NUCLEOTIDE SEQUENCE</scope>
</reference>
<accession>A0A6J6U387</accession>